<dbReference type="SUPFAM" id="SSF53474">
    <property type="entry name" value="alpha/beta-Hydrolases"/>
    <property type="match status" value="1"/>
</dbReference>
<reference evidence="2" key="1">
    <citation type="journal article" date="2019" name="Int. J. Syst. Evol. Microbiol.">
        <title>The Global Catalogue of Microorganisms (GCM) 10K type strain sequencing project: providing services to taxonomists for standard genome sequencing and annotation.</title>
        <authorList>
            <consortium name="The Broad Institute Genomics Platform"/>
            <consortium name="The Broad Institute Genome Sequencing Center for Infectious Disease"/>
            <person name="Wu L."/>
            <person name="Ma J."/>
        </authorList>
    </citation>
    <scope>NUCLEOTIDE SEQUENCE [LARGE SCALE GENOMIC DNA]</scope>
    <source>
        <strain evidence="2">IBRC-M 10987</strain>
    </source>
</reference>
<dbReference type="InterPro" id="IPR029058">
    <property type="entry name" value="AB_hydrolase_fold"/>
</dbReference>
<sequence>MATIYRNQRGKDTLLRSYERYLSLLPVHVKRTYVKTRFGTTHVLESGSPEAKPIIVLQGGNCINPMTLNWFAPLLERYHIIAPDTRTRSIRSVRFKWCITKVLVNK</sequence>
<name>A0ABV8K6R0_9BACL</name>
<dbReference type="Proteomes" id="UP001595715">
    <property type="component" value="Unassembled WGS sequence"/>
</dbReference>
<accession>A0ABV8K6R0</accession>
<evidence type="ECO:0000313" key="1">
    <source>
        <dbReference type="EMBL" id="MFC4101671.1"/>
    </source>
</evidence>
<evidence type="ECO:0000313" key="2">
    <source>
        <dbReference type="Proteomes" id="UP001595715"/>
    </source>
</evidence>
<dbReference type="Gene3D" id="3.40.50.1820">
    <property type="entry name" value="alpha/beta hydrolase"/>
    <property type="match status" value="1"/>
</dbReference>
<dbReference type="RefSeq" id="WP_377720274.1">
    <property type="nucleotide sequence ID" value="NZ_JBHSAM010000028.1"/>
</dbReference>
<dbReference type="EMBL" id="JBHSAM010000028">
    <property type="protein sequence ID" value="MFC4101671.1"/>
    <property type="molecule type" value="Genomic_DNA"/>
</dbReference>
<keyword evidence="2" id="KW-1185">Reference proteome</keyword>
<protein>
    <recommendedName>
        <fullName evidence="3">Alpha/beta hydrolase</fullName>
    </recommendedName>
</protein>
<comment type="caution">
    <text evidence="1">The sequence shown here is derived from an EMBL/GenBank/DDBJ whole genome shotgun (WGS) entry which is preliminary data.</text>
</comment>
<evidence type="ECO:0008006" key="3">
    <source>
        <dbReference type="Google" id="ProtNLM"/>
    </source>
</evidence>
<organism evidence="1 2">
    <name type="scientific">Paenibacillus xanthanilyticus</name>
    <dbReference type="NCBI Taxonomy" id="1783531"/>
    <lineage>
        <taxon>Bacteria</taxon>
        <taxon>Bacillati</taxon>
        <taxon>Bacillota</taxon>
        <taxon>Bacilli</taxon>
        <taxon>Bacillales</taxon>
        <taxon>Paenibacillaceae</taxon>
        <taxon>Paenibacillus</taxon>
    </lineage>
</organism>
<proteinExistence type="predicted"/>
<gene>
    <name evidence="1" type="ORF">ACFOZ8_18660</name>
</gene>